<dbReference type="EMBL" id="MK072447">
    <property type="protein sequence ID" value="AYV85331.1"/>
    <property type="molecule type" value="Genomic_DNA"/>
</dbReference>
<sequence length="289" mass="34680">MTSIKLICLLASHLNCIERSTHFDELLDIINNQSCEEKNIYISLSHDFNINIVNILKKIKTYGFNLLYSKEKLSQFQHYKNIMDNLTIDDEINTWILFSDDDDIWSIHRLMNFYYPLTTLEIPDICSYIKIVPHAKLSNNKIIDITEDNYVNYCVRFKYLKLFFYNVNDDILMHRYCDVFFVSFMCGYGARILNHVILQVDYPVYIWREVDYDRNCSPNYDDIHLRILNILDLFIARFHQNNDSYDVNKFISYIKYNAKTLSNDLSFVKNIFNKYSPNHCFRYKMPTYS</sequence>
<evidence type="ECO:0000313" key="1">
    <source>
        <dbReference type="EMBL" id="AYV85331.1"/>
    </source>
</evidence>
<reference evidence="1" key="1">
    <citation type="submission" date="2018-10" db="EMBL/GenBank/DDBJ databases">
        <title>Hidden diversity of soil giant viruses.</title>
        <authorList>
            <person name="Schulz F."/>
            <person name="Alteio L."/>
            <person name="Goudeau D."/>
            <person name="Ryan E.M."/>
            <person name="Malmstrom R.R."/>
            <person name="Blanchard J."/>
            <person name="Woyke T."/>
        </authorList>
    </citation>
    <scope>NUCLEOTIDE SEQUENCE</scope>
    <source>
        <strain evidence="1">SAV1</strain>
    </source>
</reference>
<protein>
    <recommendedName>
        <fullName evidence="2">Glycosyltransferase</fullName>
    </recommendedName>
</protein>
<organism evidence="1">
    <name type="scientific">Satyrvirus sp</name>
    <dbReference type="NCBI Taxonomy" id="2487771"/>
    <lineage>
        <taxon>Viruses</taxon>
        <taxon>Varidnaviria</taxon>
        <taxon>Bamfordvirae</taxon>
        <taxon>Nucleocytoviricota</taxon>
        <taxon>Megaviricetes</taxon>
        <taxon>Imitervirales</taxon>
        <taxon>Mimiviridae</taxon>
        <taxon>Megamimivirinae</taxon>
    </lineage>
</organism>
<name>A0A3G5AGB1_9VIRU</name>
<accession>A0A3G5AGB1</accession>
<proteinExistence type="predicted"/>
<evidence type="ECO:0008006" key="2">
    <source>
        <dbReference type="Google" id="ProtNLM"/>
    </source>
</evidence>
<gene>
    <name evidence="1" type="ORF">Satyrvirus11_13</name>
</gene>